<dbReference type="EMBL" id="FLRI01000025">
    <property type="protein sequence ID" value="SBT83060.1"/>
    <property type="molecule type" value="Genomic_DNA"/>
</dbReference>
<keyword evidence="2" id="KW-1185">Reference proteome</keyword>
<protein>
    <submittedName>
        <fullName evidence="1">PIR protein</fullName>
    </submittedName>
</protein>
<dbReference type="Proteomes" id="UP000242942">
    <property type="component" value="Unassembled WGS sequence"/>
</dbReference>
<reference evidence="1 2" key="1">
    <citation type="submission" date="2016-06" db="EMBL/GenBank/DDBJ databases">
        <authorList>
            <consortium name="Pathogen Informatics"/>
        </authorList>
    </citation>
    <scope>NUCLEOTIDE SEQUENCE [LARGE SCALE GENOMIC DNA]</scope>
    <source>
        <strain evidence="1">PocGH01</strain>
    </source>
</reference>
<evidence type="ECO:0000313" key="2">
    <source>
        <dbReference type="Proteomes" id="UP000242942"/>
    </source>
</evidence>
<dbReference type="VEuPathDB" id="PlasmoDB:PocGH01_00085100"/>
<dbReference type="VEuPathDB" id="PlasmoDB:POWCR01_000005900"/>
<sequence>MYGLKSYKNDVPNYTSIAITGKDTLRDLGADLMRNYKVTLPTYINMDFEKRCRVLNYWVYKEISNYKSENDIKGIFSHVDTFITEVWNKLQEEASTPCERDPNNFSIFLLHIKKELDDFCTNRDMFIISSFRFRSSCTDLNECNGVSYYTKRIKSITNCEISTISNNRENTILS</sequence>
<accession>A0A1D3JCA7</accession>
<name>A0A1D3JCA7_PLAOA</name>
<gene>
    <name evidence="1" type="primary">PocGH01_00085100</name>
    <name evidence="1" type="ORF">POCGH01_00085100</name>
</gene>
<dbReference type="OrthoDB" id="379990at2759"/>
<organism evidence="1 2">
    <name type="scientific">Plasmodium ovale</name>
    <name type="common">malaria parasite P. ovale</name>
    <dbReference type="NCBI Taxonomy" id="36330"/>
    <lineage>
        <taxon>Eukaryota</taxon>
        <taxon>Sar</taxon>
        <taxon>Alveolata</taxon>
        <taxon>Apicomplexa</taxon>
        <taxon>Aconoidasida</taxon>
        <taxon>Haemosporida</taxon>
        <taxon>Plasmodiidae</taxon>
        <taxon>Plasmodium</taxon>
        <taxon>Plasmodium (Plasmodium)</taxon>
    </lineage>
</organism>
<proteinExistence type="predicted"/>
<dbReference type="AlphaFoldDB" id="A0A1D3JCA7"/>
<evidence type="ECO:0000313" key="1">
    <source>
        <dbReference type="EMBL" id="SBT83060.1"/>
    </source>
</evidence>